<protein>
    <submittedName>
        <fullName evidence="1">Uncharacterized protein</fullName>
    </submittedName>
</protein>
<dbReference type="AlphaFoldDB" id="A0A3R6A0I4"/>
<accession>A0A3R6A0I4</accession>
<dbReference type="Proteomes" id="UP000285173">
    <property type="component" value="Unassembled WGS sequence"/>
</dbReference>
<evidence type="ECO:0000313" key="2">
    <source>
        <dbReference type="Proteomes" id="UP000285173"/>
    </source>
</evidence>
<evidence type="ECO:0000313" key="1">
    <source>
        <dbReference type="EMBL" id="RGZ49102.1"/>
    </source>
</evidence>
<name>A0A3R6A0I4_9BACT</name>
<dbReference type="EMBL" id="QSEF01000008">
    <property type="protein sequence ID" value="RGZ49102.1"/>
    <property type="molecule type" value="Genomic_DNA"/>
</dbReference>
<gene>
    <name evidence="1" type="ORF">DW986_07055</name>
</gene>
<proteinExistence type="predicted"/>
<comment type="caution">
    <text evidence="1">The sequence shown here is derived from an EMBL/GenBank/DDBJ whole genome shotgun (WGS) entry which is preliminary data.</text>
</comment>
<sequence length="62" mass="6967">MSKFIELNSGKDKFIVNVNSISYVERSDLSGSVVHFAYSRPDATAVLYVDQSLDQIRELIAE</sequence>
<dbReference type="RefSeq" id="WP_005649070.1">
    <property type="nucleotide sequence ID" value="NZ_CP072229.1"/>
</dbReference>
<organism evidence="1 2">
    <name type="scientific">Parabacteroides merdae</name>
    <dbReference type="NCBI Taxonomy" id="46503"/>
    <lineage>
        <taxon>Bacteria</taxon>
        <taxon>Pseudomonadati</taxon>
        <taxon>Bacteroidota</taxon>
        <taxon>Bacteroidia</taxon>
        <taxon>Bacteroidales</taxon>
        <taxon>Tannerellaceae</taxon>
        <taxon>Parabacteroides</taxon>
    </lineage>
</organism>
<reference evidence="1 2" key="1">
    <citation type="submission" date="2018-08" db="EMBL/GenBank/DDBJ databases">
        <title>A genome reference for cultivated species of the human gut microbiota.</title>
        <authorList>
            <person name="Zou Y."/>
            <person name="Xue W."/>
            <person name="Luo G."/>
        </authorList>
    </citation>
    <scope>NUCLEOTIDE SEQUENCE [LARGE SCALE GENOMIC DNA]</scope>
    <source>
        <strain evidence="1 2">AM50-15</strain>
    </source>
</reference>